<gene>
    <name evidence="1" type="ORF">E5225_02225</name>
</gene>
<organism evidence="1 2">
    <name type="scientific">Cellulomonas shaoxiangyii</name>
    <dbReference type="NCBI Taxonomy" id="2566013"/>
    <lineage>
        <taxon>Bacteria</taxon>
        <taxon>Bacillati</taxon>
        <taxon>Actinomycetota</taxon>
        <taxon>Actinomycetes</taxon>
        <taxon>Micrococcales</taxon>
        <taxon>Cellulomonadaceae</taxon>
        <taxon>Cellulomonas</taxon>
    </lineage>
</organism>
<accession>A0A4P7SJ58</accession>
<sequence length="324" mass="34918">MTDTLLPRLDLRPATRAVHDVGHAVDVVHDGTTLARYVYVPDDVQLESPRPYVHPLRTRGGDLVSEFRPHDHVWHKGVAWSLPVVGEENFWGGPTFVSLEASEHGYVQLDNDGSMDHQALTRLDVTTGPAGDRVDIAHTLAWHTQAGEHVVDEERALSVVVPADRDDAWVLLFDTTMTNVSGAAMPIGSPTTRGRENAGYGGLFWRGPRSFTGGTLLAPDFAGGEEVRGQRAPWMGFTGRQDGTGNAATIVMVDAGDNPVHPPQWFARRDMFACLCPAPFFSEEVPFDAGASLRFRYAVIVADGTGDPASAAALAELGTGILSA</sequence>
<dbReference type="OrthoDB" id="9812981at2"/>
<dbReference type="Pfam" id="PF14100">
    <property type="entry name" value="DUF6807"/>
    <property type="match status" value="1"/>
</dbReference>
<evidence type="ECO:0000313" key="1">
    <source>
        <dbReference type="EMBL" id="QCB92543.1"/>
    </source>
</evidence>
<evidence type="ECO:0000313" key="2">
    <source>
        <dbReference type="Proteomes" id="UP000296469"/>
    </source>
</evidence>
<dbReference type="RefSeq" id="WP_135973527.1">
    <property type="nucleotide sequence ID" value="NZ_CP039291.1"/>
</dbReference>
<dbReference type="AlphaFoldDB" id="A0A4P7SJ58"/>
<protein>
    <recommendedName>
        <fullName evidence="3">Oxidoreductase</fullName>
    </recommendedName>
</protein>
<name>A0A4P7SJ58_9CELL</name>
<dbReference type="InterPro" id="IPR029475">
    <property type="entry name" value="DUF6807"/>
</dbReference>
<dbReference type="Proteomes" id="UP000296469">
    <property type="component" value="Chromosome"/>
</dbReference>
<proteinExistence type="predicted"/>
<reference evidence="1 2" key="1">
    <citation type="submission" date="2019-04" db="EMBL/GenBank/DDBJ databases">
        <title>Isolation and identification of Cellulomonas shaoxiangyii sp. Nov. isolated from feces of the Tibetan antelopes (Pantholops hodgsonii) in the Qinghai-Tibet plateau of China.</title>
        <authorList>
            <person name="Tian Z."/>
        </authorList>
    </citation>
    <scope>NUCLEOTIDE SEQUENCE [LARGE SCALE GENOMIC DNA]</scope>
    <source>
        <strain evidence="1 2">Z28</strain>
    </source>
</reference>
<keyword evidence="2" id="KW-1185">Reference proteome</keyword>
<dbReference type="EMBL" id="CP039291">
    <property type="protein sequence ID" value="QCB92543.1"/>
    <property type="molecule type" value="Genomic_DNA"/>
</dbReference>
<dbReference type="KEGG" id="celz:E5225_02225"/>
<evidence type="ECO:0008006" key="3">
    <source>
        <dbReference type="Google" id="ProtNLM"/>
    </source>
</evidence>